<evidence type="ECO:0000313" key="2">
    <source>
        <dbReference type="EMBL" id="MET3582061.1"/>
    </source>
</evidence>
<comment type="caution">
    <text evidence="2">The sequence shown here is derived from an EMBL/GenBank/DDBJ whole genome shotgun (WGS) entry which is preliminary data.</text>
</comment>
<protein>
    <submittedName>
        <fullName evidence="2">Uncharacterized protein</fullName>
    </submittedName>
</protein>
<dbReference type="Proteomes" id="UP001549204">
    <property type="component" value="Unassembled WGS sequence"/>
</dbReference>
<name>A0ABV2GUU2_9HYPH</name>
<sequence>MGKENTTSKPVIRQTDAGGLPHPRRDADNTDAGAKPPTPKTAGTSKPSTAPLDNPVANRNAGRPRQSGTTPRPSEKPLD</sequence>
<feature type="region of interest" description="Disordered" evidence="1">
    <location>
        <begin position="1"/>
        <end position="79"/>
    </location>
</feature>
<dbReference type="EMBL" id="JBEPMC010000010">
    <property type="protein sequence ID" value="MET3582061.1"/>
    <property type="molecule type" value="Genomic_DNA"/>
</dbReference>
<reference evidence="2 3" key="1">
    <citation type="submission" date="2024-06" db="EMBL/GenBank/DDBJ databases">
        <title>Genomic Encyclopedia of Type Strains, Phase IV (KMG-IV): sequencing the most valuable type-strain genomes for metagenomic binning, comparative biology and taxonomic classification.</title>
        <authorList>
            <person name="Goeker M."/>
        </authorList>
    </citation>
    <scope>NUCLEOTIDE SEQUENCE [LARGE SCALE GENOMIC DNA]</scope>
    <source>
        <strain evidence="2 3">DSM 100022</strain>
    </source>
</reference>
<evidence type="ECO:0000313" key="3">
    <source>
        <dbReference type="Proteomes" id="UP001549204"/>
    </source>
</evidence>
<keyword evidence="3" id="KW-1185">Reference proteome</keyword>
<accession>A0ABV2GUU2</accession>
<proteinExistence type="predicted"/>
<organism evidence="2 3">
    <name type="scientific">Mesorhizobium robiniae</name>
    <dbReference type="NCBI Taxonomy" id="559315"/>
    <lineage>
        <taxon>Bacteria</taxon>
        <taxon>Pseudomonadati</taxon>
        <taxon>Pseudomonadota</taxon>
        <taxon>Alphaproteobacteria</taxon>
        <taxon>Hyphomicrobiales</taxon>
        <taxon>Phyllobacteriaceae</taxon>
        <taxon>Mesorhizobium</taxon>
    </lineage>
</organism>
<evidence type="ECO:0000256" key="1">
    <source>
        <dbReference type="SAM" id="MobiDB-lite"/>
    </source>
</evidence>
<gene>
    <name evidence="2" type="ORF">ABID19_005119</name>
</gene>
<dbReference type="RefSeq" id="WP_354493623.1">
    <property type="nucleotide sequence ID" value="NZ_JBEPMC010000010.1"/>
</dbReference>